<accession>A0A914S2S8</accession>
<evidence type="ECO:0000313" key="1">
    <source>
        <dbReference type="Proteomes" id="UP000887564"/>
    </source>
</evidence>
<keyword evidence="1" id="KW-1185">Reference proteome</keyword>
<dbReference type="AlphaFoldDB" id="A0A914S2S8"/>
<reference evidence="2" key="1">
    <citation type="submission" date="2022-11" db="UniProtKB">
        <authorList>
            <consortium name="WormBaseParasite"/>
        </authorList>
    </citation>
    <scope>IDENTIFICATION</scope>
</reference>
<sequence>MRECCNIGNANDCDFKYLQMQRLKATADAFANEKELWMRRIRQLS</sequence>
<proteinExistence type="predicted"/>
<organism evidence="1 2">
    <name type="scientific">Parascaris equorum</name>
    <name type="common">Equine roundworm</name>
    <dbReference type="NCBI Taxonomy" id="6256"/>
    <lineage>
        <taxon>Eukaryota</taxon>
        <taxon>Metazoa</taxon>
        <taxon>Ecdysozoa</taxon>
        <taxon>Nematoda</taxon>
        <taxon>Chromadorea</taxon>
        <taxon>Rhabditida</taxon>
        <taxon>Spirurina</taxon>
        <taxon>Ascaridomorpha</taxon>
        <taxon>Ascaridoidea</taxon>
        <taxon>Ascarididae</taxon>
        <taxon>Parascaris</taxon>
    </lineage>
</organism>
<protein>
    <submittedName>
        <fullName evidence="2">Uncharacterized protein</fullName>
    </submittedName>
</protein>
<dbReference type="WBParaSite" id="PEQ_0001290301-mRNA-1">
    <property type="protein sequence ID" value="PEQ_0001290301-mRNA-1"/>
    <property type="gene ID" value="PEQ_0001290301"/>
</dbReference>
<dbReference type="Proteomes" id="UP000887564">
    <property type="component" value="Unplaced"/>
</dbReference>
<evidence type="ECO:0000313" key="2">
    <source>
        <dbReference type="WBParaSite" id="PEQ_0001290301-mRNA-1"/>
    </source>
</evidence>
<name>A0A914S2S8_PAREQ</name>